<keyword evidence="1" id="KW-0472">Membrane</keyword>
<dbReference type="Proteomes" id="UP000777438">
    <property type="component" value="Unassembled WGS sequence"/>
</dbReference>
<reference evidence="3 4" key="1">
    <citation type="journal article" date="2021" name="Nat. Commun.">
        <title>Genetic determinants of endophytism in the Arabidopsis root mycobiome.</title>
        <authorList>
            <person name="Mesny F."/>
            <person name="Miyauchi S."/>
            <person name="Thiergart T."/>
            <person name="Pickel B."/>
            <person name="Atanasova L."/>
            <person name="Karlsson M."/>
            <person name="Huettel B."/>
            <person name="Barry K.W."/>
            <person name="Haridas S."/>
            <person name="Chen C."/>
            <person name="Bauer D."/>
            <person name="Andreopoulos W."/>
            <person name="Pangilinan J."/>
            <person name="LaButti K."/>
            <person name="Riley R."/>
            <person name="Lipzen A."/>
            <person name="Clum A."/>
            <person name="Drula E."/>
            <person name="Henrissat B."/>
            <person name="Kohler A."/>
            <person name="Grigoriev I.V."/>
            <person name="Martin F.M."/>
            <person name="Hacquard S."/>
        </authorList>
    </citation>
    <scope>NUCLEOTIDE SEQUENCE [LARGE SCALE GENOMIC DNA]</scope>
    <source>
        <strain evidence="3 4">MPI-CAGE-CH-0241</strain>
    </source>
</reference>
<dbReference type="EMBL" id="JAGPYM010000009">
    <property type="protein sequence ID" value="KAH6890585.1"/>
    <property type="molecule type" value="Genomic_DNA"/>
</dbReference>
<gene>
    <name evidence="3" type="ORF">B0T10DRAFT_323533</name>
</gene>
<feature type="signal peptide" evidence="2">
    <location>
        <begin position="1"/>
        <end position="25"/>
    </location>
</feature>
<feature type="chain" id="PRO_5040290027" evidence="2">
    <location>
        <begin position="26"/>
        <end position="159"/>
    </location>
</feature>
<proteinExistence type="predicted"/>
<keyword evidence="1" id="KW-0812">Transmembrane</keyword>
<keyword evidence="1" id="KW-1133">Transmembrane helix</keyword>
<evidence type="ECO:0000313" key="3">
    <source>
        <dbReference type="EMBL" id="KAH6890585.1"/>
    </source>
</evidence>
<evidence type="ECO:0000313" key="4">
    <source>
        <dbReference type="Proteomes" id="UP000777438"/>
    </source>
</evidence>
<accession>A0A9P8W6L2</accession>
<evidence type="ECO:0000256" key="2">
    <source>
        <dbReference type="SAM" id="SignalP"/>
    </source>
</evidence>
<protein>
    <submittedName>
        <fullName evidence="3">Uncharacterized protein</fullName>
    </submittedName>
</protein>
<keyword evidence="2" id="KW-0732">Signal</keyword>
<name>A0A9P8W6L2_9HYPO</name>
<feature type="transmembrane region" description="Helical" evidence="1">
    <location>
        <begin position="68"/>
        <end position="87"/>
    </location>
</feature>
<comment type="caution">
    <text evidence="3">The sequence shown here is derived from an EMBL/GenBank/DDBJ whole genome shotgun (WGS) entry which is preliminary data.</text>
</comment>
<organism evidence="3 4">
    <name type="scientific">Thelonectria olida</name>
    <dbReference type="NCBI Taxonomy" id="1576542"/>
    <lineage>
        <taxon>Eukaryota</taxon>
        <taxon>Fungi</taxon>
        <taxon>Dikarya</taxon>
        <taxon>Ascomycota</taxon>
        <taxon>Pezizomycotina</taxon>
        <taxon>Sordariomycetes</taxon>
        <taxon>Hypocreomycetidae</taxon>
        <taxon>Hypocreales</taxon>
        <taxon>Nectriaceae</taxon>
        <taxon>Thelonectria</taxon>
    </lineage>
</organism>
<dbReference type="AlphaFoldDB" id="A0A9P8W6L2"/>
<evidence type="ECO:0000256" key="1">
    <source>
        <dbReference type="SAM" id="Phobius"/>
    </source>
</evidence>
<sequence>MSPRRDTYFVFLSLFLCLVSKKVRETQTRYRLAGRTDHISLPLMPDATQRGRAPQSFLLYSMAPSWRLGHAFLILLCSLILIFLFSVENGGGSGKRWDDLMARRKESVLGSLRGSDQCLWLEDWTDAMGKRRKTGRGRAAVNRHVELYIIEDDLYGVLG</sequence>
<keyword evidence="4" id="KW-1185">Reference proteome</keyword>